<dbReference type="Gene3D" id="1.10.1220.10">
    <property type="entry name" value="Met repressor-like"/>
    <property type="match status" value="1"/>
</dbReference>
<sequence>MTISIRLDQDTEDALRRHLAAEGIPLSAFVREAIRDKLARTEEPSTPYATGASLFERFASGDPDRSTRRKALIRERIDAKHRR</sequence>
<dbReference type="Proteomes" id="UP000748752">
    <property type="component" value="Unassembled WGS sequence"/>
</dbReference>
<dbReference type="EMBL" id="NRRV01000024">
    <property type="protein sequence ID" value="MBK1631327.1"/>
    <property type="molecule type" value="Genomic_DNA"/>
</dbReference>
<feature type="domain" description="Ribbon-helix-helix protein CopG" evidence="2">
    <location>
        <begin position="2"/>
        <end position="40"/>
    </location>
</feature>
<evidence type="ECO:0000313" key="3">
    <source>
        <dbReference type="EMBL" id="MBK1631327.1"/>
    </source>
</evidence>
<dbReference type="InterPro" id="IPR002145">
    <property type="entry name" value="CopG"/>
</dbReference>
<keyword evidence="4" id="KW-1185">Reference proteome</keyword>
<protein>
    <recommendedName>
        <fullName evidence="2">Ribbon-helix-helix protein CopG domain-containing protein</fullName>
    </recommendedName>
</protein>
<gene>
    <name evidence="3" type="ORF">CKO31_11370</name>
</gene>
<proteinExistence type="predicted"/>
<reference evidence="3 4" key="1">
    <citation type="journal article" date="2020" name="Microorganisms">
        <title>Osmotic Adaptation and Compatible Solute Biosynthesis of Phototrophic Bacteria as Revealed from Genome Analyses.</title>
        <authorList>
            <person name="Imhoff J.F."/>
            <person name="Rahn T."/>
            <person name="Kunzel S."/>
            <person name="Keller A."/>
            <person name="Neulinger S.C."/>
        </authorList>
    </citation>
    <scope>NUCLEOTIDE SEQUENCE [LARGE SCALE GENOMIC DNA]</scope>
    <source>
        <strain evidence="3 4">DSM 6210</strain>
    </source>
</reference>
<evidence type="ECO:0000256" key="1">
    <source>
        <dbReference type="SAM" id="MobiDB-lite"/>
    </source>
</evidence>
<feature type="region of interest" description="Disordered" evidence="1">
    <location>
        <begin position="59"/>
        <end position="83"/>
    </location>
</feature>
<dbReference type="RefSeq" id="WP_200237371.1">
    <property type="nucleotide sequence ID" value="NZ_NRRV01000024.1"/>
</dbReference>
<evidence type="ECO:0000313" key="4">
    <source>
        <dbReference type="Proteomes" id="UP000748752"/>
    </source>
</evidence>
<accession>A0ABS1CHE1</accession>
<name>A0ABS1CHE1_9GAMM</name>
<feature type="compositionally biased region" description="Basic and acidic residues" evidence="1">
    <location>
        <begin position="62"/>
        <end position="83"/>
    </location>
</feature>
<evidence type="ECO:0000259" key="2">
    <source>
        <dbReference type="Pfam" id="PF01402"/>
    </source>
</evidence>
<dbReference type="InterPro" id="IPR013321">
    <property type="entry name" value="Arc_rbn_hlx_hlx"/>
</dbReference>
<comment type="caution">
    <text evidence="3">The sequence shown here is derived from an EMBL/GenBank/DDBJ whole genome shotgun (WGS) entry which is preliminary data.</text>
</comment>
<organism evidence="3 4">
    <name type="scientific">Thiohalocapsa halophila</name>
    <dbReference type="NCBI Taxonomy" id="69359"/>
    <lineage>
        <taxon>Bacteria</taxon>
        <taxon>Pseudomonadati</taxon>
        <taxon>Pseudomonadota</taxon>
        <taxon>Gammaproteobacteria</taxon>
        <taxon>Chromatiales</taxon>
        <taxon>Chromatiaceae</taxon>
        <taxon>Thiohalocapsa</taxon>
    </lineage>
</organism>
<dbReference type="Pfam" id="PF01402">
    <property type="entry name" value="RHH_1"/>
    <property type="match status" value="1"/>
</dbReference>